<dbReference type="PANTHER" id="PTHR33169:SF25">
    <property type="entry name" value="DNA-BINDING PROTEIN YIZB-RELATED"/>
    <property type="match status" value="1"/>
</dbReference>
<dbReference type="SUPFAM" id="SSF46785">
    <property type="entry name" value="Winged helix' DNA-binding domain"/>
    <property type="match status" value="1"/>
</dbReference>
<accession>A0A926EPX3</accession>
<gene>
    <name evidence="2" type="ORF">H8707_00030</name>
</gene>
<dbReference type="Proteomes" id="UP000601171">
    <property type="component" value="Unassembled WGS sequence"/>
</dbReference>
<organism evidence="2 3">
    <name type="scientific">Paratissierella segnis</name>
    <dbReference type="NCBI Taxonomy" id="2763679"/>
    <lineage>
        <taxon>Bacteria</taxon>
        <taxon>Bacillati</taxon>
        <taxon>Bacillota</taxon>
        <taxon>Tissierellia</taxon>
        <taxon>Tissierellales</taxon>
        <taxon>Tissierellaceae</taxon>
        <taxon>Paratissierella</taxon>
    </lineage>
</organism>
<dbReference type="Pfam" id="PF03551">
    <property type="entry name" value="PadR"/>
    <property type="match status" value="1"/>
</dbReference>
<comment type="caution">
    <text evidence="2">The sequence shown here is derived from an EMBL/GenBank/DDBJ whole genome shotgun (WGS) entry which is preliminary data.</text>
</comment>
<dbReference type="PANTHER" id="PTHR33169">
    <property type="entry name" value="PADR-FAMILY TRANSCRIPTIONAL REGULATOR"/>
    <property type="match status" value="1"/>
</dbReference>
<proteinExistence type="predicted"/>
<dbReference type="InterPro" id="IPR036388">
    <property type="entry name" value="WH-like_DNA-bd_sf"/>
</dbReference>
<sequence>MSYSSEILRGNTETIILAILIEKDSYGYEIMKTIIERGKGLIDIKDATIYTAFKRMEKDKWIESYWGNEESGARRKYYRITPEGRDTYIQKVNEWKEIITIMNNLIGSGL</sequence>
<dbReference type="Gene3D" id="1.10.10.10">
    <property type="entry name" value="Winged helix-like DNA-binding domain superfamily/Winged helix DNA-binding domain"/>
    <property type="match status" value="1"/>
</dbReference>
<feature type="domain" description="Transcription regulator PadR N-terminal" evidence="1">
    <location>
        <begin position="16"/>
        <end position="87"/>
    </location>
</feature>
<evidence type="ECO:0000313" key="2">
    <source>
        <dbReference type="EMBL" id="MBC8586631.1"/>
    </source>
</evidence>
<evidence type="ECO:0000259" key="1">
    <source>
        <dbReference type="Pfam" id="PF03551"/>
    </source>
</evidence>
<protein>
    <submittedName>
        <fullName evidence="2">Helix-turn-helix transcriptional regulator</fullName>
    </submittedName>
</protein>
<dbReference type="InterPro" id="IPR036390">
    <property type="entry name" value="WH_DNA-bd_sf"/>
</dbReference>
<dbReference type="EMBL" id="JACRTG010000001">
    <property type="protein sequence ID" value="MBC8586631.1"/>
    <property type="molecule type" value="Genomic_DNA"/>
</dbReference>
<name>A0A926EPX3_9FIRM</name>
<keyword evidence="3" id="KW-1185">Reference proteome</keyword>
<dbReference type="AlphaFoldDB" id="A0A926EPX3"/>
<dbReference type="RefSeq" id="WP_262428093.1">
    <property type="nucleotide sequence ID" value="NZ_JACRTG010000001.1"/>
</dbReference>
<dbReference type="InterPro" id="IPR052509">
    <property type="entry name" value="Metal_resp_DNA-bind_regulator"/>
</dbReference>
<reference evidence="2" key="1">
    <citation type="submission" date="2020-08" db="EMBL/GenBank/DDBJ databases">
        <title>Genome public.</title>
        <authorList>
            <person name="Liu C."/>
            <person name="Sun Q."/>
        </authorList>
    </citation>
    <scope>NUCLEOTIDE SEQUENCE</scope>
    <source>
        <strain evidence="2">BX21</strain>
    </source>
</reference>
<evidence type="ECO:0000313" key="3">
    <source>
        <dbReference type="Proteomes" id="UP000601171"/>
    </source>
</evidence>
<dbReference type="InterPro" id="IPR005149">
    <property type="entry name" value="Tscrpt_reg_PadR_N"/>
</dbReference>